<gene>
    <name evidence="1" type="ORF">CEXT_55621</name>
</gene>
<name>A0AAV4NAX3_CAEEX</name>
<reference evidence="1 2" key="1">
    <citation type="submission" date="2021-06" db="EMBL/GenBank/DDBJ databases">
        <title>Caerostris extrusa draft genome.</title>
        <authorList>
            <person name="Kono N."/>
            <person name="Arakawa K."/>
        </authorList>
    </citation>
    <scope>NUCLEOTIDE SEQUENCE [LARGE SCALE GENOMIC DNA]</scope>
</reference>
<proteinExistence type="predicted"/>
<dbReference type="Proteomes" id="UP001054945">
    <property type="component" value="Unassembled WGS sequence"/>
</dbReference>
<sequence>MSDTIQIFLKELKERSRPSDLNQRESPMNKPRAAAALEIAGTFSCLFLLSSSPLYGEFQLFHDDDRVVYLSGKRVLELTENCGNGSSPLGMENV</sequence>
<protein>
    <submittedName>
        <fullName evidence="1">Uncharacterized protein</fullName>
    </submittedName>
</protein>
<accession>A0AAV4NAX3</accession>
<evidence type="ECO:0000313" key="2">
    <source>
        <dbReference type="Proteomes" id="UP001054945"/>
    </source>
</evidence>
<comment type="caution">
    <text evidence="1">The sequence shown here is derived from an EMBL/GenBank/DDBJ whole genome shotgun (WGS) entry which is preliminary data.</text>
</comment>
<dbReference type="EMBL" id="BPLR01020694">
    <property type="protein sequence ID" value="GIX81638.1"/>
    <property type="molecule type" value="Genomic_DNA"/>
</dbReference>
<keyword evidence="2" id="KW-1185">Reference proteome</keyword>
<evidence type="ECO:0000313" key="1">
    <source>
        <dbReference type="EMBL" id="GIX81638.1"/>
    </source>
</evidence>
<dbReference type="AlphaFoldDB" id="A0AAV4NAX3"/>
<organism evidence="1 2">
    <name type="scientific">Caerostris extrusa</name>
    <name type="common">Bark spider</name>
    <name type="synonym">Caerostris bankana</name>
    <dbReference type="NCBI Taxonomy" id="172846"/>
    <lineage>
        <taxon>Eukaryota</taxon>
        <taxon>Metazoa</taxon>
        <taxon>Ecdysozoa</taxon>
        <taxon>Arthropoda</taxon>
        <taxon>Chelicerata</taxon>
        <taxon>Arachnida</taxon>
        <taxon>Araneae</taxon>
        <taxon>Araneomorphae</taxon>
        <taxon>Entelegynae</taxon>
        <taxon>Araneoidea</taxon>
        <taxon>Araneidae</taxon>
        <taxon>Caerostris</taxon>
    </lineage>
</organism>